<proteinExistence type="inferred from homology"/>
<dbReference type="FunFam" id="3.60.10.10:FF:000016">
    <property type="entry name" value="Carbon catabolite repressor protein 4 1"/>
    <property type="match status" value="1"/>
</dbReference>
<organism evidence="20 21">
    <name type="scientific">Auxenochlorella protothecoides</name>
    <name type="common">Green microalga</name>
    <name type="synonym">Chlorella protothecoides</name>
    <dbReference type="NCBI Taxonomy" id="3075"/>
    <lineage>
        <taxon>Eukaryota</taxon>
        <taxon>Viridiplantae</taxon>
        <taxon>Chlorophyta</taxon>
        <taxon>core chlorophytes</taxon>
        <taxon>Trebouxiophyceae</taxon>
        <taxon>Chlorellales</taxon>
        <taxon>Chlorellaceae</taxon>
        <taxon>Auxenochlorella</taxon>
    </lineage>
</organism>
<keyword evidence="14" id="KW-0805">Transcription regulation</keyword>
<comment type="similarity">
    <text evidence="4">Belongs to the CCR4/nocturin family.</text>
</comment>
<evidence type="ECO:0000256" key="17">
    <source>
        <dbReference type="ARBA" id="ARBA00054840"/>
    </source>
</evidence>
<dbReference type="GO" id="GO:0005737">
    <property type="term" value="C:cytoplasm"/>
    <property type="evidence" value="ECO:0007669"/>
    <property type="project" value="UniProtKB-SubCell"/>
</dbReference>
<dbReference type="Pfam" id="PF01753">
    <property type="entry name" value="zf-MYND"/>
    <property type="match status" value="1"/>
</dbReference>
<dbReference type="Pfam" id="PF20179">
    <property type="entry name" value="MSS51_C"/>
    <property type="match status" value="1"/>
</dbReference>
<evidence type="ECO:0000256" key="4">
    <source>
        <dbReference type="ARBA" id="ARBA00010774"/>
    </source>
</evidence>
<feature type="compositionally biased region" description="Gly residues" evidence="18">
    <location>
        <begin position="377"/>
        <end position="395"/>
    </location>
</feature>
<dbReference type="InterPro" id="IPR005135">
    <property type="entry name" value="Endo/exonuclease/phosphatase"/>
</dbReference>
<dbReference type="EMBL" id="QOKY01000204">
    <property type="protein sequence ID" value="RMZ52539.1"/>
    <property type="molecule type" value="Genomic_DNA"/>
</dbReference>
<evidence type="ECO:0000256" key="16">
    <source>
        <dbReference type="ARBA" id="ARBA00023242"/>
    </source>
</evidence>
<dbReference type="AlphaFoldDB" id="A0A3M7KRR1"/>
<dbReference type="PROSITE" id="PS01360">
    <property type="entry name" value="ZF_MYND_1"/>
    <property type="match status" value="1"/>
</dbReference>
<keyword evidence="8" id="KW-0677">Repeat</keyword>
<dbReference type="GO" id="GO:0003723">
    <property type="term" value="F:RNA binding"/>
    <property type="evidence" value="ECO:0007669"/>
    <property type="project" value="UniProtKB-KW"/>
</dbReference>
<accession>A0A3M7KRR1</accession>
<dbReference type="Proteomes" id="UP000279271">
    <property type="component" value="Unassembled WGS sequence"/>
</dbReference>
<evidence type="ECO:0000256" key="7">
    <source>
        <dbReference type="ARBA" id="ARBA00022723"/>
    </source>
</evidence>
<dbReference type="GO" id="GO:0000175">
    <property type="term" value="F:3'-5'-RNA exonuclease activity"/>
    <property type="evidence" value="ECO:0007669"/>
    <property type="project" value="TreeGrafter"/>
</dbReference>
<keyword evidence="12" id="KW-0460">Magnesium</keyword>
<comment type="caution">
    <text evidence="20">The sequence shown here is derived from an EMBL/GenBank/DDBJ whole genome shotgun (WGS) entry which is preliminary data.</text>
</comment>
<keyword evidence="6" id="KW-0540">Nuclease</keyword>
<name>A0A3M7KRR1_AUXPR</name>
<evidence type="ECO:0000256" key="9">
    <source>
        <dbReference type="ARBA" id="ARBA00022771"/>
    </source>
</evidence>
<dbReference type="InterPro" id="IPR046824">
    <property type="entry name" value="Mss51-like_C"/>
</dbReference>
<dbReference type="SUPFAM" id="SSF56219">
    <property type="entry name" value="DNase I-like"/>
    <property type="match status" value="1"/>
</dbReference>
<reference evidence="21" key="1">
    <citation type="journal article" date="2018" name="Algal Res.">
        <title>Characterization of plant carbon substrate utilization by Auxenochlorella protothecoides.</title>
        <authorList>
            <person name="Vogler B.W."/>
            <person name="Starkenburg S.R."/>
            <person name="Sudasinghe N."/>
            <person name="Schambach J.Y."/>
            <person name="Rollin J.A."/>
            <person name="Pattathil S."/>
            <person name="Barry A.N."/>
        </authorList>
    </citation>
    <scope>NUCLEOTIDE SEQUENCE [LARGE SCALE GENOMIC DNA]</scope>
    <source>
        <strain evidence="21">UTEX 25</strain>
    </source>
</reference>
<keyword evidence="7" id="KW-0479">Metal-binding</keyword>
<evidence type="ECO:0000256" key="2">
    <source>
        <dbReference type="ARBA" id="ARBA00004123"/>
    </source>
</evidence>
<dbReference type="InterPro" id="IPR002893">
    <property type="entry name" value="Znf_MYND"/>
</dbReference>
<dbReference type="InterPro" id="IPR036691">
    <property type="entry name" value="Endo/exonu/phosph_ase_sf"/>
</dbReference>
<dbReference type="InterPro" id="IPR050410">
    <property type="entry name" value="CCR4/nocturin_mRNA_transcr"/>
</dbReference>
<sequence length="1039" mass="110479">AEGRCPLRTMAGPFQVVVARLTPDTPVCGVPLEPYVLARRADTSTVTGGDLPAEGATDARFSIKYRWYRSVVTKSGQVCWAHSDREATVQCILCLRSRVDIRKSYHCSPECMREHWHFHREFHRGGRGENGAGGGEPARAPTPAPHGGEAWLEVGCSPIYTPCFEDVGSFLKLECVAHDAAAPYHDLGKVVTTLTPRVRPEPTPPRRGMVPMPPSRPVLRRGGFTLLTYNLLAELYAAPEAFPHCPAWALAWPYRAPNLLRELLAHDADVLCLQEVQSDAFAGFWQPELARAGYAAIFKKKTAEMFSKNSYVTDGCATFFKKDRFALVKKYEVEFNKAALSLADSFPPEQKKLALSRLLKDNVALIAVLEALDVPGGGAEGGEGPSAGTGTGTGTGAANAAGAAPADAALATPGTAPRRQLVCVANTHIHSNPELSDVKLWQVHTLLKGLEKIAASADIPMLLAGDFNTLPGSAAHALLVSGGVPHHHPELSNDPLGILRPAAKLQHGLPLASAYAALAVPGEADSAGLVRQRRRLDLATAEPRWTNLTGNFKGTLDYILYTSDSLVPVATLELMEESEVRGGGADGGLPSEFLSSDHLALAVTFQYAAVEGAKASSSAATHTMSHAQPERSCYVCNKHIQELLTCPECTAVYYCSDLCREVHAFGGGHNVDQCFRFACQRESRGALLQTLDPCIHGQAVTDLIRAGPQATQCAWPGVLDRSAAGSVVDVLALPWVRRLMDAAPDAPALQLEWRQAAGLLVDGLGERAGRQLIAGCANLVGLFPGTSTPACPTTAPHPVQDWASLCRLCGAPADSPLRLCLDAVLTVHGAALAHLGPAGQATHPAALSCHLLGAAWEVGSWPQFAVLSALWPSVAWILVLVGPGVPPQLDSRSVAWHGPRYAGGGPGLCCTLTFRRGLYQDLLFPPGGGEVSCAGDEGAGRLREVDLVVAPNAGLAVYPEWAGALRALCRLRTGRAKKLTARFTDYSAEAAWMGGEAVSKVLGGAPRPSVCENPFAQPLMVPQPDHDLPTLSNGFIIEF</sequence>
<comment type="cofactor">
    <cofactor evidence="1">
        <name>Mg(2+)</name>
        <dbReference type="ChEBI" id="CHEBI:18420"/>
    </cofactor>
</comment>
<dbReference type="PANTHER" id="PTHR12121:SF34">
    <property type="entry name" value="PROTEIN ANGEL"/>
    <property type="match status" value="1"/>
</dbReference>
<keyword evidence="15" id="KW-0804">Transcription</keyword>
<evidence type="ECO:0000256" key="18">
    <source>
        <dbReference type="SAM" id="MobiDB-lite"/>
    </source>
</evidence>
<keyword evidence="13" id="KW-0694">RNA-binding</keyword>
<protein>
    <recommendedName>
        <fullName evidence="19">MYND-type domain-containing protein</fullName>
    </recommendedName>
</protein>
<dbReference type="PANTHER" id="PTHR12121">
    <property type="entry name" value="CARBON CATABOLITE REPRESSOR PROTEIN 4"/>
    <property type="match status" value="1"/>
</dbReference>
<dbReference type="Gene3D" id="3.60.10.10">
    <property type="entry name" value="Endonuclease/exonuclease/phosphatase"/>
    <property type="match status" value="1"/>
</dbReference>
<feature type="region of interest" description="Disordered" evidence="18">
    <location>
        <begin position="377"/>
        <end position="399"/>
    </location>
</feature>
<keyword evidence="10" id="KW-0378">Hydrolase</keyword>
<dbReference type="GO" id="GO:0005634">
    <property type="term" value="C:nucleus"/>
    <property type="evidence" value="ECO:0007669"/>
    <property type="project" value="UniProtKB-SubCell"/>
</dbReference>
<gene>
    <name evidence="20" type="ORF">APUTEX25_003682</name>
</gene>
<feature type="non-terminal residue" evidence="20">
    <location>
        <position position="1"/>
    </location>
</feature>
<evidence type="ECO:0000259" key="19">
    <source>
        <dbReference type="PROSITE" id="PS01360"/>
    </source>
</evidence>
<dbReference type="Pfam" id="PF03372">
    <property type="entry name" value="Exo_endo_phos"/>
    <property type="match status" value="1"/>
</dbReference>
<feature type="domain" description="MYND-type" evidence="19">
    <location>
        <begin position="633"/>
        <end position="674"/>
    </location>
</feature>
<evidence type="ECO:0000256" key="1">
    <source>
        <dbReference type="ARBA" id="ARBA00001946"/>
    </source>
</evidence>
<keyword evidence="9" id="KW-0863">Zinc-finger</keyword>
<evidence type="ECO:0000256" key="3">
    <source>
        <dbReference type="ARBA" id="ARBA00004496"/>
    </source>
</evidence>
<dbReference type="GO" id="GO:0008270">
    <property type="term" value="F:zinc ion binding"/>
    <property type="evidence" value="ECO:0007669"/>
    <property type="project" value="UniProtKB-KW"/>
</dbReference>
<evidence type="ECO:0000256" key="13">
    <source>
        <dbReference type="ARBA" id="ARBA00022884"/>
    </source>
</evidence>
<evidence type="ECO:0000313" key="21">
    <source>
        <dbReference type="Proteomes" id="UP000279271"/>
    </source>
</evidence>
<keyword evidence="5" id="KW-0963">Cytoplasm</keyword>
<keyword evidence="11" id="KW-0862">Zinc</keyword>
<comment type="function">
    <text evidence="17">Acts as a catalytic component of the CCR4-NOT core complex, which in the nucleus seems to be a general transcription factor, and in the cytoplasm the major mRNA deadenylase involved in mRNA turnover.</text>
</comment>
<evidence type="ECO:0000256" key="10">
    <source>
        <dbReference type="ARBA" id="ARBA00022801"/>
    </source>
</evidence>
<evidence type="ECO:0000256" key="12">
    <source>
        <dbReference type="ARBA" id="ARBA00022842"/>
    </source>
</evidence>
<evidence type="ECO:0000256" key="11">
    <source>
        <dbReference type="ARBA" id="ARBA00022833"/>
    </source>
</evidence>
<evidence type="ECO:0000256" key="5">
    <source>
        <dbReference type="ARBA" id="ARBA00022490"/>
    </source>
</evidence>
<evidence type="ECO:0000256" key="14">
    <source>
        <dbReference type="ARBA" id="ARBA00023015"/>
    </source>
</evidence>
<evidence type="ECO:0000256" key="8">
    <source>
        <dbReference type="ARBA" id="ARBA00022737"/>
    </source>
</evidence>
<comment type="subcellular location">
    <subcellularLocation>
        <location evidence="3">Cytoplasm</location>
    </subcellularLocation>
    <subcellularLocation>
        <location evidence="2">Nucleus</location>
    </subcellularLocation>
</comment>
<evidence type="ECO:0000313" key="20">
    <source>
        <dbReference type="EMBL" id="RMZ52539.1"/>
    </source>
</evidence>
<keyword evidence="16" id="KW-0539">Nucleus</keyword>
<evidence type="ECO:0000256" key="15">
    <source>
        <dbReference type="ARBA" id="ARBA00023163"/>
    </source>
</evidence>
<evidence type="ECO:0000256" key="6">
    <source>
        <dbReference type="ARBA" id="ARBA00022722"/>
    </source>
</evidence>